<keyword evidence="3" id="KW-0810">Translation regulation</keyword>
<dbReference type="FunFam" id="1.25.40.180:FF:000024">
    <property type="entry name" value="Eukaryotic translation initiation factor 4G"/>
    <property type="match status" value="1"/>
</dbReference>
<sequence length="1769" mass="193505">MSVNQTRADKTQSGQYRATGRFSRSNSGGGGGHRNYASRGGGANPPSRSTSFKKGNDVQGVQTRVTNGSVNLDSSNNAALPANAAHSQSHGGADAQAAVKPADVSSQKSTRGVPKAPVTNAPAVISSTMAPSTPVKGGGFPLQFGSISPGLMQVPARTSSAPPNLDEQKREQARYDSLRAAPVLPIQSIPKQQVSTRKYVTADQSSAVDGHSVSKARRDVQVTAGPHTIQTQKPTLHPVTGMPMQMPFHQSQIPAQFGGLNPQLQSQSMVNSSIPVPMPIPMTMPFPMGNQGVPQQVYFQGVPPHMLPPHSVMHQVQGTKLTSQMGTQLPHLGNIGMNINPQFSQQPGDFGNARKTVKITHPDTHEELSLVKKADTSIEAGSSAARSQPSIPPPSQPIPTFPPAHPVNSNPNSYIQGSIILKGPSSLLSSSNQIAPSLQVPKLHNQVPVMPVADQCGEKNAESLLPISLSTVEKTIPIISSREGEATLVPSQIDAENITGRLLQQSKSTLIPVQSRPTIGVSDSVSAVEPKTDFLSSTSPEITEHLPSMASSTTLGTKTDASKSDDNNKKPGKKIHSLLQNQLGQQSTSGLPSSLKNEEIIKSSPSPEAGPAQDDIRESEGTAVDLRTDSTEVQGNFDMAKIDGDDSVKISAELAMLNKAQFDDSEENASGYVRSPKSILPRVSGNGDKTDSPVVDVKDEQQELKVPESVREGGADNVLASTSGAVNFLITKTSLLSLGARITHDADKNLAPDASTNNNDAVGRTEALSTVSGMLGQNFPILSVSSQSEMPCATEVANIDSDSTGLLCPSTDSRDKPMLQTNVSKNTLARGKKKRKEALQKADRAGTTTDLYMAYKGSDEKKETLTNVESSVTTSSHAREEISSGTSHKEIPNESKAEPDDWEDAADLSTPKLESLEDQNQLGEVKHHIEDESSMTRKYSRDFLLKFSEQYKDLPDGFEITSDITELLTVSMGNVPREKLQIPGRNVDRSMERSRSGRRGSGMNFDEKRSKVPGPFPSGLDMGYGNHGNNVVFQPGGNLGVLKNSRAQVPVMYSGVLSGPVQYMNQQFGMQRTNSDAERWQRTNSFQRGLIPSPRTPSQMMHKAERKYEVGKVTDEEQAKQRQLKGILNKLTPQNFERLFEQVKQVNIDNAGTLTGVISQIFDKALMEPTFCEMYANFCYYLAGELPDFIEDNEKVTFKRLLLNKCQEEFERGEREQEEANRADEEGETKQSDEEREEKRIQARRRMLGNIRLIGELYKKKMLTERIMHECIKKLLGQYQNPDEEDIEALCKLMSTIGEMIDHPKAKEHIDAYFDMMAKLSNNMKLSSRVRFMLKDSIDLRKNRWQQRRKVEGPKKIEEVHRDAANERQAQANRLARTSSMNSSSRRVQQPTDFAPRGSNGLLSPNAQFGGFRGVPQTPRGYATQDIRTDERHLFDSRIVSVPLFQRPPGNESITLGPQGGLARGMSIRGQPSMSKIPFSDMHSSDFRGTTTSNGYGSLTDRPAHGSREELFSRVSPDKLVSPATSGHMNLKDGNLTYRNREVQHPDQVLNRSRPSTPQTRSTESSSVGNIPPEKVLPKEQLRKMSMETIKEFYSAKDEKEVALCVKDLNAPSFYPSMIYLWISDSFERKDMERDLLAKLLINLAKPQDALLSQPQLVEGFESVLASLEDAVTDAPKAPEFLGGIFAKVVLENVLPLAEIGRLIYEGGEEQGQLVDSGLAAKVIGRVLEIIKIEKGDAVLKQICTGSSLSLENFRPPNSKRPSSLDQFI</sequence>
<feature type="compositionally biased region" description="Polar residues" evidence="7">
    <location>
        <begin position="1487"/>
        <end position="1497"/>
    </location>
</feature>
<feature type="compositionally biased region" description="Polar residues" evidence="7">
    <location>
        <begin position="865"/>
        <end position="876"/>
    </location>
</feature>
<evidence type="ECO:0000256" key="7">
    <source>
        <dbReference type="SAM" id="MobiDB-lite"/>
    </source>
</evidence>
<keyword evidence="2" id="KW-0396">Initiation factor</keyword>
<feature type="compositionally biased region" description="Polar residues" evidence="7">
    <location>
        <begin position="46"/>
        <end position="70"/>
    </location>
</feature>
<feature type="compositionally biased region" description="Pro residues" evidence="7">
    <location>
        <begin position="390"/>
        <end position="405"/>
    </location>
</feature>
<accession>A0A164TTJ1</accession>
<feature type="region of interest" description="Disordered" evidence="7">
    <location>
        <begin position="1"/>
        <end position="118"/>
    </location>
</feature>
<evidence type="ECO:0000256" key="5">
    <source>
        <dbReference type="ARBA" id="ARBA00067320"/>
    </source>
</evidence>
<name>A0A164TTJ1_DAUCS</name>
<reference evidence="9" key="1">
    <citation type="journal article" date="2016" name="Nat. Genet.">
        <title>A high-quality carrot genome assembly provides new insights into carotenoid accumulation and asterid genome evolution.</title>
        <authorList>
            <person name="Iorizzo M."/>
            <person name="Ellison S."/>
            <person name="Senalik D."/>
            <person name="Zeng P."/>
            <person name="Satapoomin P."/>
            <person name="Huang J."/>
            <person name="Bowman M."/>
            <person name="Iovene M."/>
            <person name="Sanseverino W."/>
            <person name="Cavagnaro P."/>
            <person name="Yildiz M."/>
            <person name="Macko-Podgorni A."/>
            <person name="Moranska E."/>
            <person name="Grzebelus E."/>
            <person name="Grzebelus D."/>
            <person name="Ashrafi H."/>
            <person name="Zheng Z."/>
            <person name="Cheng S."/>
            <person name="Spooner D."/>
            <person name="Van Deynze A."/>
            <person name="Simon P."/>
        </authorList>
    </citation>
    <scope>NUCLEOTIDE SEQUENCE [LARGE SCALE GENOMIC DNA]</scope>
    <source>
        <tissue evidence="9">Leaf</tissue>
    </source>
</reference>
<feature type="compositionally biased region" description="Polar residues" evidence="7">
    <location>
        <begin position="549"/>
        <end position="559"/>
    </location>
</feature>
<feature type="compositionally biased region" description="Basic and acidic residues" evidence="7">
    <location>
        <begin position="560"/>
        <end position="569"/>
    </location>
</feature>
<dbReference type="PROSITE" id="PS51366">
    <property type="entry name" value="MI"/>
    <property type="match status" value="1"/>
</dbReference>
<feature type="compositionally biased region" description="Polar residues" evidence="7">
    <location>
        <begin position="1"/>
        <end position="16"/>
    </location>
</feature>
<keyword evidence="4" id="KW-0648">Protein biosynthesis</keyword>
<dbReference type="InterPro" id="IPR003891">
    <property type="entry name" value="Initiation_fac_eIF4g_MI"/>
</dbReference>
<feature type="compositionally biased region" description="Basic and acidic residues" evidence="7">
    <location>
        <begin position="877"/>
        <end position="899"/>
    </location>
</feature>
<feature type="compositionally biased region" description="Polar residues" evidence="7">
    <location>
        <begin position="1374"/>
        <end position="1392"/>
    </location>
</feature>
<feature type="region of interest" description="Disordered" evidence="7">
    <location>
        <begin position="376"/>
        <end position="409"/>
    </location>
</feature>
<dbReference type="Pfam" id="PF02847">
    <property type="entry name" value="MA3"/>
    <property type="match status" value="1"/>
</dbReference>
<dbReference type="FunFam" id="1.25.40.180:FF:000034">
    <property type="entry name" value="Eukaryotic translation initiation factor 4G"/>
    <property type="match status" value="1"/>
</dbReference>
<dbReference type="GO" id="GO:0006417">
    <property type="term" value="P:regulation of translation"/>
    <property type="evidence" value="ECO:0007669"/>
    <property type="project" value="UniProtKB-KW"/>
</dbReference>
<feature type="region of interest" description="Disordered" evidence="7">
    <location>
        <begin position="1212"/>
        <end position="1240"/>
    </location>
</feature>
<gene>
    <name evidence="9" type="ORF">DCAR_025037</name>
</gene>
<evidence type="ECO:0000256" key="4">
    <source>
        <dbReference type="ARBA" id="ARBA00022917"/>
    </source>
</evidence>
<feature type="region of interest" description="Disordered" evidence="7">
    <location>
        <begin position="1374"/>
        <end position="1429"/>
    </location>
</feature>
<evidence type="ECO:0000313" key="9">
    <source>
        <dbReference type="EMBL" id="KZM87936.1"/>
    </source>
</evidence>
<dbReference type="SUPFAM" id="SSF48371">
    <property type="entry name" value="ARM repeat"/>
    <property type="match status" value="2"/>
</dbReference>
<dbReference type="Gramene" id="KZM87936">
    <property type="protein sequence ID" value="KZM87936"/>
    <property type="gene ID" value="DCAR_025037"/>
</dbReference>
<feature type="region of interest" description="Disordered" evidence="7">
    <location>
        <begin position="986"/>
        <end position="1014"/>
    </location>
</feature>
<evidence type="ECO:0000256" key="6">
    <source>
        <dbReference type="ARBA" id="ARBA00075135"/>
    </source>
</evidence>
<feature type="region of interest" description="Disordered" evidence="7">
    <location>
        <begin position="810"/>
        <end position="845"/>
    </location>
</feature>
<dbReference type="SMART" id="SM00543">
    <property type="entry name" value="MIF4G"/>
    <property type="match status" value="1"/>
</dbReference>
<feature type="region of interest" description="Disordered" evidence="7">
    <location>
        <begin position="521"/>
        <end position="573"/>
    </location>
</feature>
<feature type="region of interest" description="Disordered" evidence="7">
    <location>
        <begin position="1450"/>
        <end position="1575"/>
    </location>
</feature>
<feature type="domain" description="MI" evidence="8">
    <location>
        <begin position="1581"/>
        <end position="1705"/>
    </location>
</feature>
<proteinExistence type="inferred from homology"/>
<feature type="compositionally biased region" description="Low complexity" evidence="7">
    <location>
        <begin position="71"/>
        <end position="89"/>
    </location>
</feature>
<evidence type="ECO:0000256" key="1">
    <source>
        <dbReference type="ARBA" id="ARBA00005775"/>
    </source>
</evidence>
<evidence type="ECO:0000256" key="2">
    <source>
        <dbReference type="ARBA" id="ARBA00022540"/>
    </source>
</evidence>
<dbReference type="GO" id="GO:0016281">
    <property type="term" value="C:eukaryotic translation initiation factor 4F complex"/>
    <property type="evidence" value="ECO:0007669"/>
    <property type="project" value="TreeGrafter"/>
</dbReference>
<organism evidence="9">
    <name type="scientific">Daucus carota subsp. sativus</name>
    <name type="common">Carrot</name>
    <dbReference type="NCBI Taxonomy" id="79200"/>
    <lineage>
        <taxon>Eukaryota</taxon>
        <taxon>Viridiplantae</taxon>
        <taxon>Streptophyta</taxon>
        <taxon>Embryophyta</taxon>
        <taxon>Tracheophyta</taxon>
        <taxon>Spermatophyta</taxon>
        <taxon>Magnoliopsida</taxon>
        <taxon>eudicotyledons</taxon>
        <taxon>Gunneridae</taxon>
        <taxon>Pentapetalae</taxon>
        <taxon>asterids</taxon>
        <taxon>campanulids</taxon>
        <taxon>Apiales</taxon>
        <taxon>Apiaceae</taxon>
        <taxon>Apioideae</taxon>
        <taxon>Scandiceae</taxon>
        <taxon>Daucinae</taxon>
        <taxon>Daucus</taxon>
        <taxon>Daucus sect. Daucus</taxon>
    </lineage>
</organism>
<feature type="region of interest" description="Disordered" evidence="7">
    <location>
        <begin position="665"/>
        <end position="694"/>
    </location>
</feature>
<feature type="compositionally biased region" description="Polar residues" evidence="7">
    <location>
        <begin position="1550"/>
        <end position="1569"/>
    </location>
</feature>
<feature type="region of interest" description="Disordered" evidence="7">
    <location>
        <begin position="861"/>
        <end position="904"/>
    </location>
</feature>
<dbReference type="STRING" id="79200.A0A164TTJ1"/>
<dbReference type="EMBL" id="LNRQ01000007">
    <property type="protein sequence ID" value="KZM87936.1"/>
    <property type="molecule type" value="Genomic_DNA"/>
</dbReference>
<dbReference type="GO" id="GO:0003743">
    <property type="term" value="F:translation initiation factor activity"/>
    <property type="evidence" value="ECO:0007669"/>
    <property type="project" value="UniProtKB-KW"/>
</dbReference>
<feature type="compositionally biased region" description="Gly residues" evidence="7">
    <location>
        <begin position="27"/>
        <end position="43"/>
    </location>
</feature>
<protein>
    <recommendedName>
        <fullName evidence="5">Eukaryotic translation initiation factor 4G</fullName>
    </recommendedName>
    <alternativeName>
        <fullName evidence="6">Protein synthesis initiation factor 4G</fullName>
    </alternativeName>
</protein>
<dbReference type="PANTHER" id="PTHR23253">
    <property type="entry name" value="EUKARYOTIC TRANSLATION INITIATION FACTOR 4 GAMMA"/>
    <property type="match status" value="1"/>
</dbReference>
<evidence type="ECO:0000259" key="8">
    <source>
        <dbReference type="PROSITE" id="PS51366"/>
    </source>
</evidence>
<feature type="compositionally biased region" description="Basic and acidic residues" evidence="7">
    <location>
        <begin position="986"/>
        <end position="995"/>
    </location>
</feature>
<dbReference type="SMART" id="SM00544">
    <property type="entry name" value="MA3"/>
    <property type="match status" value="1"/>
</dbReference>
<dbReference type="GO" id="GO:0003729">
    <property type="term" value="F:mRNA binding"/>
    <property type="evidence" value="ECO:0007669"/>
    <property type="project" value="TreeGrafter"/>
</dbReference>
<comment type="similarity">
    <text evidence="1">Belongs to the eukaryotic initiation factor 4G family.</text>
</comment>
<dbReference type="InterPro" id="IPR016024">
    <property type="entry name" value="ARM-type_fold"/>
</dbReference>
<evidence type="ECO:0000256" key="3">
    <source>
        <dbReference type="ARBA" id="ARBA00022845"/>
    </source>
</evidence>
<dbReference type="Pfam" id="PF02854">
    <property type="entry name" value="MIF4G"/>
    <property type="match status" value="1"/>
</dbReference>
<dbReference type="PANTHER" id="PTHR23253:SF9">
    <property type="entry name" value="EUKARYOTIC TRANSLATION INITIATION FACTOR 4 GAMMA 2"/>
    <property type="match status" value="1"/>
</dbReference>
<dbReference type="Gene3D" id="1.25.40.180">
    <property type="match status" value="2"/>
</dbReference>
<feature type="compositionally biased region" description="Basic and acidic residues" evidence="7">
    <location>
        <begin position="1502"/>
        <end position="1512"/>
    </location>
</feature>
<dbReference type="InterPro" id="IPR003890">
    <property type="entry name" value="MIF4G-like_typ-3"/>
</dbReference>
<comment type="caution">
    <text evidence="9">The sequence shown here is derived from an EMBL/GenBank/DDBJ whole genome shotgun (WGS) entry which is preliminary data.</text>
</comment>
<dbReference type="OMA" id="RSHPIAP"/>